<keyword evidence="3" id="KW-0762">Sugar transport</keyword>
<proteinExistence type="inferred from homology"/>
<keyword evidence="2" id="KW-1133">Transmembrane helix</keyword>
<dbReference type="PANTHER" id="PTHR11328">
    <property type="entry name" value="MAJOR FACILITATOR SUPERFAMILY DOMAIN-CONTAINING PROTEIN"/>
    <property type="match status" value="1"/>
</dbReference>
<keyword evidence="3" id="KW-0813">Transport</keyword>
<evidence type="ECO:0000256" key="2">
    <source>
        <dbReference type="SAM" id="Phobius"/>
    </source>
</evidence>
<keyword evidence="4" id="KW-1185">Reference proteome</keyword>
<protein>
    <submittedName>
        <fullName evidence="3">Sugar transporter</fullName>
    </submittedName>
</protein>
<name>A0ABQ0MSV5_9GAMM</name>
<accession>A0ABQ0MSV5</accession>
<comment type="similarity">
    <text evidence="1">Belongs to the sodium:galactoside symporter (TC 2.A.2) family.</text>
</comment>
<dbReference type="InterPro" id="IPR036259">
    <property type="entry name" value="MFS_trans_sf"/>
</dbReference>
<keyword evidence="2" id="KW-0812">Transmembrane</keyword>
<gene>
    <name evidence="3" type="ORF">MTCD1_01038</name>
</gene>
<evidence type="ECO:0000313" key="4">
    <source>
        <dbReference type="Proteomes" id="UP000197068"/>
    </source>
</evidence>
<dbReference type="EMBL" id="BDQM01000005">
    <property type="protein sequence ID" value="GAW95436.1"/>
    <property type="molecule type" value="Genomic_DNA"/>
</dbReference>
<dbReference type="Proteomes" id="UP000197068">
    <property type="component" value="Unassembled WGS sequence"/>
</dbReference>
<dbReference type="Gene3D" id="1.20.1250.20">
    <property type="entry name" value="MFS general substrate transporter like domains"/>
    <property type="match status" value="1"/>
</dbReference>
<sequence length="60" mass="6731">MMFLLLFYTDVMGLSPAAVGTMFLLVRLIDAVTDPLMGNIADNTKTRWGKFYDSPLPFIT</sequence>
<dbReference type="Pfam" id="PF13347">
    <property type="entry name" value="MFS_2"/>
    <property type="match status" value="1"/>
</dbReference>
<evidence type="ECO:0000313" key="3">
    <source>
        <dbReference type="EMBL" id="GAW95436.1"/>
    </source>
</evidence>
<evidence type="ECO:0000256" key="1">
    <source>
        <dbReference type="ARBA" id="ARBA00009617"/>
    </source>
</evidence>
<dbReference type="InterPro" id="IPR039672">
    <property type="entry name" value="MFS_2"/>
</dbReference>
<organism evidence="3 4">
    <name type="scientific">Colwellia marinimaniae</name>
    <dbReference type="NCBI Taxonomy" id="1513592"/>
    <lineage>
        <taxon>Bacteria</taxon>
        <taxon>Pseudomonadati</taxon>
        <taxon>Pseudomonadota</taxon>
        <taxon>Gammaproteobacteria</taxon>
        <taxon>Alteromonadales</taxon>
        <taxon>Colwelliaceae</taxon>
        <taxon>Colwellia</taxon>
    </lineage>
</organism>
<comment type="caution">
    <text evidence="3">The sequence shown here is derived from an EMBL/GenBank/DDBJ whole genome shotgun (WGS) entry which is preliminary data.</text>
</comment>
<feature type="transmembrane region" description="Helical" evidence="2">
    <location>
        <begin position="6"/>
        <end position="29"/>
    </location>
</feature>
<reference evidence="3 4" key="1">
    <citation type="submission" date="2017-06" db="EMBL/GenBank/DDBJ databases">
        <title>Whole Genome Sequences of Colwellia marinimaniae MTCD1.</title>
        <authorList>
            <person name="Kusumoto H."/>
            <person name="Inoue M."/>
            <person name="Tanikawa K."/>
            <person name="Maeji H."/>
            <person name="Cameron J.H."/>
            <person name="Bartlett D.H."/>
        </authorList>
    </citation>
    <scope>NUCLEOTIDE SEQUENCE [LARGE SCALE GENOMIC DNA]</scope>
    <source>
        <strain evidence="3 4">MTCD1</strain>
    </source>
</reference>
<keyword evidence="2" id="KW-0472">Membrane</keyword>
<dbReference type="PANTHER" id="PTHR11328:SF24">
    <property type="entry name" value="MAJOR FACILITATOR SUPERFAMILY (MFS) PROFILE DOMAIN-CONTAINING PROTEIN"/>
    <property type="match status" value="1"/>
</dbReference>